<dbReference type="RefSeq" id="WP_110131827.1">
    <property type="nucleotide sequence ID" value="NZ_QHJQ01000010.1"/>
</dbReference>
<protein>
    <submittedName>
        <fullName evidence="3">Uncharacterized protein</fullName>
    </submittedName>
</protein>
<comment type="similarity">
    <text evidence="1">Belongs to the phD/YefM antitoxin family.</text>
</comment>
<gene>
    <name evidence="3" type="ORF">DDZ13_12665</name>
</gene>
<reference evidence="3 4" key="1">
    <citation type="submission" date="2018-05" db="EMBL/GenBank/DDBJ databases">
        <title>Coraliomargarita sinensis sp. nov., isolated from a marine solar saltern.</title>
        <authorList>
            <person name="Zhou L.Y."/>
        </authorList>
    </citation>
    <scope>NUCLEOTIDE SEQUENCE [LARGE SCALE GENOMIC DNA]</scope>
    <source>
        <strain evidence="3 4">WN38</strain>
    </source>
</reference>
<dbReference type="InterPro" id="IPR036165">
    <property type="entry name" value="YefM-like_sf"/>
</dbReference>
<dbReference type="OrthoDB" id="557859at2"/>
<dbReference type="Proteomes" id="UP000247099">
    <property type="component" value="Unassembled WGS sequence"/>
</dbReference>
<dbReference type="NCBIfam" id="TIGR01552">
    <property type="entry name" value="phd_fam"/>
    <property type="match status" value="1"/>
</dbReference>
<name>A0A317ZEQ6_9BACT</name>
<organism evidence="3 4">
    <name type="scientific">Coraliomargarita sinensis</name>
    <dbReference type="NCBI Taxonomy" id="2174842"/>
    <lineage>
        <taxon>Bacteria</taxon>
        <taxon>Pseudomonadati</taxon>
        <taxon>Verrucomicrobiota</taxon>
        <taxon>Opitutia</taxon>
        <taxon>Puniceicoccales</taxon>
        <taxon>Coraliomargaritaceae</taxon>
        <taxon>Coraliomargarita</taxon>
    </lineage>
</organism>
<dbReference type="AlphaFoldDB" id="A0A317ZEQ6"/>
<evidence type="ECO:0000313" key="3">
    <source>
        <dbReference type="EMBL" id="PXA03272.1"/>
    </source>
</evidence>
<accession>A0A317ZEQ6</accession>
<feature type="compositionally biased region" description="Basic and acidic residues" evidence="2">
    <location>
        <begin position="72"/>
        <end position="87"/>
    </location>
</feature>
<dbReference type="InParanoid" id="A0A317ZEQ6"/>
<evidence type="ECO:0000256" key="1">
    <source>
        <dbReference type="ARBA" id="ARBA00009981"/>
    </source>
</evidence>
<dbReference type="EMBL" id="QHJQ01000010">
    <property type="protein sequence ID" value="PXA03272.1"/>
    <property type="molecule type" value="Genomic_DNA"/>
</dbReference>
<keyword evidence="4" id="KW-1185">Reference proteome</keyword>
<proteinExistence type="inferred from homology"/>
<evidence type="ECO:0000313" key="4">
    <source>
        <dbReference type="Proteomes" id="UP000247099"/>
    </source>
</evidence>
<sequence length="87" mass="10073">MEVKTGELRNQLSRYLKRVRQTGNSIIVLDRNRPVAEIRPYVEDAASARSDVWARRAQIEAQQGVFDEDFELPERKTHADKHANPLD</sequence>
<evidence type="ECO:0000256" key="2">
    <source>
        <dbReference type="SAM" id="MobiDB-lite"/>
    </source>
</evidence>
<feature type="region of interest" description="Disordered" evidence="2">
    <location>
        <begin position="67"/>
        <end position="87"/>
    </location>
</feature>
<comment type="caution">
    <text evidence="3">The sequence shown here is derived from an EMBL/GenBank/DDBJ whole genome shotgun (WGS) entry which is preliminary data.</text>
</comment>
<dbReference type="SUPFAM" id="SSF143120">
    <property type="entry name" value="YefM-like"/>
    <property type="match status" value="1"/>
</dbReference>